<dbReference type="InterPro" id="IPR001853">
    <property type="entry name" value="DSBA-like_thioredoxin_dom"/>
</dbReference>
<proteinExistence type="predicted"/>
<accession>A0A381NBC5</accession>
<gene>
    <name evidence="2" type="ORF">METZ01_LOCUS4218</name>
</gene>
<evidence type="ECO:0000313" key="2">
    <source>
        <dbReference type="EMBL" id="SUZ51364.1"/>
    </source>
</evidence>
<protein>
    <recommendedName>
        <fullName evidence="1">DSBA-like thioredoxin domain-containing protein</fullName>
    </recommendedName>
</protein>
<dbReference type="EMBL" id="UINC01000221">
    <property type="protein sequence ID" value="SUZ51364.1"/>
    <property type="molecule type" value="Genomic_DNA"/>
</dbReference>
<reference evidence="2" key="1">
    <citation type="submission" date="2018-05" db="EMBL/GenBank/DDBJ databases">
        <authorList>
            <person name="Lanie J.A."/>
            <person name="Ng W.-L."/>
            <person name="Kazmierczak K.M."/>
            <person name="Andrzejewski T.M."/>
            <person name="Davidsen T.M."/>
            <person name="Wayne K.J."/>
            <person name="Tettelin H."/>
            <person name="Glass J.I."/>
            <person name="Rusch D."/>
            <person name="Podicherti R."/>
            <person name="Tsui H.-C.T."/>
            <person name="Winkler M.E."/>
        </authorList>
    </citation>
    <scope>NUCLEOTIDE SEQUENCE</scope>
</reference>
<dbReference type="Pfam" id="PF01323">
    <property type="entry name" value="DSBA"/>
    <property type="match status" value="1"/>
</dbReference>
<organism evidence="2">
    <name type="scientific">marine metagenome</name>
    <dbReference type="NCBI Taxonomy" id="408172"/>
    <lineage>
        <taxon>unclassified sequences</taxon>
        <taxon>metagenomes</taxon>
        <taxon>ecological metagenomes</taxon>
    </lineage>
</organism>
<dbReference type="Gene3D" id="3.40.30.10">
    <property type="entry name" value="Glutaredoxin"/>
    <property type="match status" value="1"/>
</dbReference>
<dbReference type="SUPFAM" id="SSF52833">
    <property type="entry name" value="Thioredoxin-like"/>
    <property type="match status" value="1"/>
</dbReference>
<name>A0A381NBC5_9ZZZZ</name>
<feature type="domain" description="DSBA-like thioredoxin" evidence="1">
    <location>
        <begin position="5"/>
        <end position="89"/>
    </location>
</feature>
<sequence>MSGLAAKRQGDEAFQGFFMALLRARHEDKKDLLDPAVMEEAAVAAGLDMARFREDAADPELLKDIAESHTIAVEEHGAFGVPTFVSDGGNATFLKMFIPPDEQAVEIYETMTKAMSEFAHVGEFKRPQPPWPHGVI</sequence>
<evidence type="ECO:0000259" key="1">
    <source>
        <dbReference type="Pfam" id="PF01323"/>
    </source>
</evidence>
<dbReference type="AlphaFoldDB" id="A0A381NBC5"/>
<dbReference type="InterPro" id="IPR036249">
    <property type="entry name" value="Thioredoxin-like_sf"/>
</dbReference>
<dbReference type="GO" id="GO:0016491">
    <property type="term" value="F:oxidoreductase activity"/>
    <property type="evidence" value="ECO:0007669"/>
    <property type="project" value="InterPro"/>
</dbReference>